<organism evidence="1 2">
    <name type="scientific">Candidatus Roizmanbacteria bacterium RIFCSPHIGHO2_01_FULL_39_12b</name>
    <dbReference type="NCBI Taxonomy" id="1802030"/>
    <lineage>
        <taxon>Bacteria</taxon>
        <taxon>Candidatus Roizmaniibacteriota</taxon>
    </lineage>
</organism>
<evidence type="ECO:0000313" key="1">
    <source>
        <dbReference type="EMBL" id="OGK15201.1"/>
    </source>
</evidence>
<sequence>MIKTIINWFVNVMGFSYTDIRLRLVINKLHEDRIREIEEYWSQTAGIPLSQFQKPTVIKTPLKKVFDKRSSYRGVLRIRVSKSLSILRESLGGFEGLYESMIA</sequence>
<accession>A0A1F7G8G2</accession>
<evidence type="ECO:0000313" key="2">
    <source>
        <dbReference type="Proteomes" id="UP000178372"/>
    </source>
</evidence>
<comment type="caution">
    <text evidence="1">The sequence shown here is derived from an EMBL/GenBank/DDBJ whole genome shotgun (WGS) entry which is preliminary data.</text>
</comment>
<protein>
    <submittedName>
        <fullName evidence="1">Uncharacterized protein</fullName>
    </submittedName>
</protein>
<dbReference type="AlphaFoldDB" id="A0A1F7G8G2"/>
<dbReference type="EMBL" id="MFZF01000033">
    <property type="protein sequence ID" value="OGK15201.1"/>
    <property type="molecule type" value="Genomic_DNA"/>
</dbReference>
<reference evidence="1 2" key="1">
    <citation type="journal article" date="2016" name="Nat. Commun.">
        <title>Thousands of microbial genomes shed light on interconnected biogeochemical processes in an aquifer system.</title>
        <authorList>
            <person name="Anantharaman K."/>
            <person name="Brown C.T."/>
            <person name="Hug L.A."/>
            <person name="Sharon I."/>
            <person name="Castelle C.J."/>
            <person name="Probst A.J."/>
            <person name="Thomas B.C."/>
            <person name="Singh A."/>
            <person name="Wilkins M.J."/>
            <person name="Karaoz U."/>
            <person name="Brodie E.L."/>
            <person name="Williams K.H."/>
            <person name="Hubbard S.S."/>
            <person name="Banfield J.F."/>
        </authorList>
    </citation>
    <scope>NUCLEOTIDE SEQUENCE [LARGE SCALE GENOMIC DNA]</scope>
</reference>
<name>A0A1F7G8G2_9BACT</name>
<gene>
    <name evidence="1" type="ORF">A2690_00285</name>
</gene>
<proteinExistence type="predicted"/>
<dbReference type="Proteomes" id="UP000178372">
    <property type="component" value="Unassembled WGS sequence"/>
</dbReference>